<dbReference type="AlphaFoldDB" id="A0A9Q4B044"/>
<evidence type="ECO:0000313" key="3">
    <source>
        <dbReference type="Proteomes" id="UP001057753"/>
    </source>
</evidence>
<gene>
    <name evidence="2" type="ORF">HXA33_04115</name>
</gene>
<reference evidence="2" key="1">
    <citation type="submission" date="2020-06" db="EMBL/GenBank/DDBJ databases">
        <title>Insight into the genomes of haloalkaliphilic bacilli from Kenyan soda lakes.</title>
        <authorList>
            <person name="Mwirichia R."/>
            <person name="Villamizar G.C."/>
            <person name="Poehlein A."/>
            <person name="Mugweru J."/>
            <person name="Kipnyargis A."/>
            <person name="Kiplimo D."/>
            <person name="Orwa P."/>
            <person name="Daniel R."/>
        </authorList>
    </citation>
    <scope>NUCLEOTIDE SEQUENCE</scope>
    <source>
        <strain evidence="2">B1096_S55</strain>
    </source>
</reference>
<dbReference type="Proteomes" id="UP001057753">
    <property type="component" value="Unassembled WGS sequence"/>
</dbReference>
<evidence type="ECO:0000313" key="2">
    <source>
        <dbReference type="EMBL" id="MCR6095720.1"/>
    </source>
</evidence>
<proteinExistence type="predicted"/>
<name>A0A9Q4B044_SALAG</name>
<feature type="region of interest" description="Disordered" evidence="1">
    <location>
        <begin position="1"/>
        <end position="32"/>
    </location>
</feature>
<comment type="caution">
    <text evidence="2">The sequence shown here is derived from an EMBL/GenBank/DDBJ whole genome shotgun (WGS) entry which is preliminary data.</text>
</comment>
<keyword evidence="3" id="KW-1185">Reference proteome</keyword>
<dbReference type="RefSeq" id="WP_257820471.1">
    <property type="nucleotide sequence ID" value="NZ_JABXYM010000001.1"/>
</dbReference>
<protein>
    <submittedName>
        <fullName evidence="2">Uncharacterized protein</fullName>
    </submittedName>
</protein>
<feature type="compositionally biased region" description="Polar residues" evidence="1">
    <location>
        <begin position="1"/>
        <end position="10"/>
    </location>
</feature>
<organism evidence="2 3">
    <name type="scientific">Salipaludibacillus agaradhaerens</name>
    <name type="common">Bacillus agaradhaerens</name>
    <dbReference type="NCBI Taxonomy" id="76935"/>
    <lineage>
        <taxon>Bacteria</taxon>
        <taxon>Bacillati</taxon>
        <taxon>Bacillota</taxon>
        <taxon>Bacilli</taxon>
        <taxon>Bacillales</taxon>
        <taxon>Bacillaceae</taxon>
    </lineage>
</organism>
<evidence type="ECO:0000256" key="1">
    <source>
        <dbReference type="SAM" id="MobiDB-lite"/>
    </source>
</evidence>
<sequence>MACNCNQNASHPPYVPQHQQMAGHSAHPMQQPQGMMTMPGQMMYGYPMQQPHYPSAVAGQQGHGGYDPSALYQAPTTMQMQQPMQQMGQYPQQMNWQDMQAYGGYPPHPGQQQMMTQPQYMAQHGHGVMPATGYVPEEHDDDFE</sequence>
<accession>A0A9Q4B044</accession>
<dbReference type="EMBL" id="JABXYM010000001">
    <property type="protein sequence ID" value="MCR6095720.1"/>
    <property type="molecule type" value="Genomic_DNA"/>
</dbReference>